<dbReference type="EMBL" id="JAGFBS010000113">
    <property type="protein sequence ID" value="KAG6369051.1"/>
    <property type="molecule type" value="Genomic_DNA"/>
</dbReference>
<comment type="caution">
    <text evidence="1">The sequence shown here is derived from an EMBL/GenBank/DDBJ whole genome shotgun (WGS) entry which is preliminary data.</text>
</comment>
<protein>
    <submittedName>
        <fullName evidence="1">Uncharacterized protein</fullName>
    </submittedName>
</protein>
<evidence type="ECO:0000313" key="2">
    <source>
        <dbReference type="Proteomes" id="UP000683000"/>
    </source>
</evidence>
<sequence length="80" mass="9187">MTAQRLFEALGTANDEYRNPPQSGETCVPTIRIVKPGTFMEYRRWKGEKMRIGLGQIKVPVVLASAEAQEWMLERVTQEF</sequence>
<proteinExistence type="predicted"/>
<gene>
    <name evidence="1" type="ORF">JVT61DRAFT_1919</name>
</gene>
<evidence type="ECO:0000313" key="1">
    <source>
        <dbReference type="EMBL" id="KAG6369051.1"/>
    </source>
</evidence>
<dbReference type="OrthoDB" id="2681592at2759"/>
<dbReference type="AlphaFoldDB" id="A0A8I3A259"/>
<accession>A0A8I3A259</accession>
<organism evidence="1 2">
    <name type="scientific">Boletus reticuloceps</name>
    <dbReference type="NCBI Taxonomy" id="495285"/>
    <lineage>
        <taxon>Eukaryota</taxon>
        <taxon>Fungi</taxon>
        <taxon>Dikarya</taxon>
        <taxon>Basidiomycota</taxon>
        <taxon>Agaricomycotina</taxon>
        <taxon>Agaricomycetes</taxon>
        <taxon>Agaricomycetidae</taxon>
        <taxon>Boletales</taxon>
        <taxon>Boletineae</taxon>
        <taxon>Boletaceae</taxon>
        <taxon>Boletoideae</taxon>
        <taxon>Boletus</taxon>
    </lineage>
</organism>
<reference evidence="1" key="1">
    <citation type="submission" date="2021-03" db="EMBL/GenBank/DDBJ databases">
        <title>Evolutionary innovations through gain and loss of genes in the ectomycorrhizal Boletales.</title>
        <authorList>
            <person name="Wu G."/>
            <person name="Miyauchi S."/>
            <person name="Morin E."/>
            <person name="Yang Z.-L."/>
            <person name="Xu J."/>
            <person name="Martin F.M."/>
        </authorList>
    </citation>
    <scope>NUCLEOTIDE SEQUENCE</scope>
    <source>
        <strain evidence="1">BR01</strain>
    </source>
</reference>
<keyword evidence="2" id="KW-1185">Reference proteome</keyword>
<name>A0A8I3A259_9AGAM</name>
<dbReference type="Proteomes" id="UP000683000">
    <property type="component" value="Unassembled WGS sequence"/>
</dbReference>